<dbReference type="InterPro" id="IPR036691">
    <property type="entry name" value="Endo/exonu/phosph_ase_sf"/>
</dbReference>
<evidence type="ECO:0000313" key="10">
    <source>
        <dbReference type="EMBL" id="THJ36205.1"/>
    </source>
</evidence>
<evidence type="ECO:0000256" key="1">
    <source>
        <dbReference type="ARBA" id="ARBA00001936"/>
    </source>
</evidence>
<gene>
    <name evidence="10" type="primary">xth</name>
    <name evidence="10" type="ORF">E8K88_01455</name>
</gene>
<dbReference type="PANTHER" id="PTHR43250">
    <property type="entry name" value="EXODEOXYRIBONUCLEASE III"/>
    <property type="match status" value="1"/>
</dbReference>
<dbReference type="PROSITE" id="PS00728">
    <property type="entry name" value="AP_NUCLEASE_F1_3"/>
    <property type="match status" value="1"/>
</dbReference>
<feature type="binding site" evidence="7">
    <location>
        <position position="249"/>
    </location>
    <ligand>
        <name>Mg(2+)</name>
        <dbReference type="ChEBI" id="CHEBI:18420"/>
        <label>1</label>
    </ligand>
</feature>
<feature type="binding site" evidence="7">
    <location>
        <position position="151"/>
    </location>
    <ligand>
        <name>Mg(2+)</name>
        <dbReference type="ChEBI" id="CHEBI:18420"/>
        <label>1</label>
    </ligand>
</feature>
<keyword evidence="4 10" id="KW-0378">Hydrolase</keyword>
<comment type="similarity">
    <text evidence="2">Belongs to the DNA repair enzymes AP/ExoA family.</text>
</comment>
<dbReference type="Gene3D" id="3.60.10.10">
    <property type="entry name" value="Endonuclease/exonuclease/phosphatase"/>
    <property type="match status" value="1"/>
</dbReference>
<dbReference type="AlphaFoldDB" id="A0A4S5BYP4"/>
<dbReference type="InterPro" id="IPR004808">
    <property type="entry name" value="AP_endonuc_1"/>
</dbReference>
<dbReference type="NCBIfam" id="TIGR00195">
    <property type="entry name" value="exoDNase_III"/>
    <property type="match status" value="1"/>
</dbReference>
<feature type="binding site" evidence="7">
    <location>
        <position position="149"/>
    </location>
    <ligand>
        <name>Mg(2+)</name>
        <dbReference type="ChEBI" id="CHEBI:18420"/>
        <label>1</label>
    </ligand>
</feature>
<evidence type="ECO:0000256" key="5">
    <source>
        <dbReference type="ARBA" id="ARBA00022842"/>
    </source>
</evidence>
<proteinExistence type="inferred from homology"/>
<feature type="active site" evidence="6">
    <location>
        <position position="108"/>
    </location>
</feature>
<evidence type="ECO:0000256" key="2">
    <source>
        <dbReference type="ARBA" id="ARBA00007092"/>
    </source>
</evidence>
<dbReference type="InterPro" id="IPR020848">
    <property type="entry name" value="AP_endonuclease_F1_CS"/>
</dbReference>
<evidence type="ECO:0000259" key="9">
    <source>
        <dbReference type="Pfam" id="PF03372"/>
    </source>
</evidence>
<feature type="domain" description="Endonuclease/exonuclease/phosphatase" evidence="9">
    <location>
        <begin position="4"/>
        <end position="250"/>
    </location>
</feature>
<dbReference type="GO" id="GO:0003677">
    <property type="term" value="F:DNA binding"/>
    <property type="evidence" value="ECO:0007669"/>
    <property type="project" value="InterPro"/>
</dbReference>
<feature type="active site" description="Proton donor/acceptor" evidence="6">
    <location>
        <position position="149"/>
    </location>
</feature>
<dbReference type="EC" id="3.1.11.2" evidence="10"/>
<sequence length="262" mass="30048">MMLASWNVNSLNVRIAHVLSWLEANPVDALGLQELKLIDAKFPTTAFSEQGYQTHAFGQATYNGVAIAHKAQAKDIERNIPGYADSQSRVISATLVFDTLEIRLINAYFVNGQALDSDKFTYKLEWLAHLQRYVSEQLASHKHVVLMGDFNITAQDQDSWDPDGLRETIHHSSIERAAFQQLIDAGLVDTFREFEQVEKSFSWWDYRMLGFQKNRGLRIDYVLVSESLRPALTRSWIDRAPRKWEKPSDHAPVVIELDIDRL</sequence>
<feature type="site" description="Transition state stabilizer" evidence="8">
    <location>
        <position position="151"/>
    </location>
</feature>
<keyword evidence="5 7" id="KW-0460">Magnesium</keyword>
<feature type="active site" description="Proton acceptor" evidence="6">
    <location>
        <position position="250"/>
    </location>
</feature>
<reference evidence="10 11" key="1">
    <citation type="submission" date="2019-04" db="EMBL/GenBank/DDBJ databases">
        <title>Lampropedia sp YIM MLB12 draf genome.</title>
        <authorList>
            <person name="Wang Y.-X."/>
        </authorList>
    </citation>
    <scope>NUCLEOTIDE SEQUENCE [LARGE SCALE GENOMIC DNA]</scope>
    <source>
        <strain evidence="10 11">YIM MLB12</strain>
    </source>
</reference>
<dbReference type="Pfam" id="PF03372">
    <property type="entry name" value="Exo_endo_phos"/>
    <property type="match status" value="1"/>
</dbReference>
<dbReference type="Proteomes" id="UP000306236">
    <property type="component" value="Unassembled WGS sequence"/>
</dbReference>
<protein>
    <submittedName>
        <fullName evidence="10">Exodeoxyribonuclease III</fullName>
        <ecNumber evidence="10">3.1.11.2</ecNumber>
    </submittedName>
</protein>
<evidence type="ECO:0000313" key="11">
    <source>
        <dbReference type="Proteomes" id="UP000306236"/>
    </source>
</evidence>
<dbReference type="GO" id="GO:0004519">
    <property type="term" value="F:endonuclease activity"/>
    <property type="evidence" value="ECO:0007669"/>
    <property type="project" value="InterPro"/>
</dbReference>
<evidence type="ECO:0000256" key="4">
    <source>
        <dbReference type="ARBA" id="ARBA00022801"/>
    </source>
</evidence>
<evidence type="ECO:0000256" key="6">
    <source>
        <dbReference type="PIRSR" id="PIRSR604808-1"/>
    </source>
</evidence>
<evidence type="ECO:0000256" key="3">
    <source>
        <dbReference type="ARBA" id="ARBA00022723"/>
    </source>
</evidence>
<dbReference type="InterPro" id="IPR037493">
    <property type="entry name" value="ExoIII-like"/>
</dbReference>
<feature type="site" description="Important for catalytic activity" evidence="8">
    <location>
        <position position="220"/>
    </location>
</feature>
<feature type="binding site" evidence="7">
    <location>
        <position position="34"/>
    </location>
    <ligand>
        <name>Mg(2+)</name>
        <dbReference type="ChEBI" id="CHEBI:18420"/>
        <label>1</label>
    </ligand>
</feature>
<dbReference type="PANTHER" id="PTHR43250:SF2">
    <property type="entry name" value="EXODEOXYRIBONUCLEASE III"/>
    <property type="match status" value="1"/>
</dbReference>
<feature type="binding site" evidence="7">
    <location>
        <position position="250"/>
    </location>
    <ligand>
        <name>Mg(2+)</name>
        <dbReference type="ChEBI" id="CHEBI:18420"/>
        <label>1</label>
    </ligand>
</feature>
<evidence type="ECO:0000256" key="8">
    <source>
        <dbReference type="PIRSR" id="PIRSR604808-3"/>
    </source>
</evidence>
<evidence type="ECO:0000256" key="7">
    <source>
        <dbReference type="PIRSR" id="PIRSR604808-2"/>
    </source>
</evidence>
<dbReference type="PROSITE" id="PS51435">
    <property type="entry name" value="AP_NUCLEASE_F1_4"/>
    <property type="match status" value="1"/>
</dbReference>
<feature type="site" description="Interaction with DNA substrate" evidence="8">
    <location>
        <position position="250"/>
    </location>
</feature>
<dbReference type="EMBL" id="SSWX01000002">
    <property type="protein sequence ID" value="THJ36205.1"/>
    <property type="molecule type" value="Genomic_DNA"/>
</dbReference>
<dbReference type="SUPFAM" id="SSF56219">
    <property type="entry name" value="DNase I-like"/>
    <property type="match status" value="1"/>
</dbReference>
<comment type="cofactor">
    <cofactor evidence="7">
        <name>Mg(2+)</name>
        <dbReference type="ChEBI" id="CHEBI:18420"/>
    </cofactor>
    <cofactor evidence="7">
        <name>Mn(2+)</name>
        <dbReference type="ChEBI" id="CHEBI:29035"/>
    </cofactor>
    <text evidence="7">Probably binds two magnesium or manganese ions per subunit.</text>
</comment>
<dbReference type="RefSeq" id="WP_136405111.1">
    <property type="nucleotide sequence ID" value="NZ_SSWX01000002.1"/>
</dbReference>
<accession>A0A4S5BYP4</accession>
<dbReference type="GO" id="GO:0008311">
    <property type="term" value="F:double-stranded DNA 3'-5' DNA exonuclease activity"/>
    <property type="evidence" value="ECO:0007669"/>
    <property type="project" value="UniProtKB-EC"/>
</dbReference>
<name>A0A4S5BYP4_9BURK</name>
<comment type="caution">
    <text evidence="10">The sequence shown here is derived from an EMBL/GenBank/DDBJ whole genome shotgun (WGS) entry which is preliminary data.</text>
</comment>
<dbReference type="GO" id="GO:0006281">
    <property type="term" value="P:DNA repair"/>
    <property type="evidence" value="ECO:0007669"/>
    <property type="project" value="InterPro"/>
</dbReference>
<dbReference type="CDD" id="cd09086">
    <property type="entry name" value="ExoIII-like_AP-endo"/>
    <property type="match status" value="1"/>
</dbReference>
<dbReference type="NCBIfam" id="TIGR00633">
    <property type="entry name" value="xth"/>
    <property type="match status" value="1"/>
</dbReference>
<feature type="binding site" evidence="7">
    <location>
        <position position="7"/>
    </location>
    <ligand>
        <name>Mg(2+)</name>
        <dbReference type="ChEBI" id="CHEBI:18420"/>
        <label>1</label>
    </ligand>
</feature>
<dbReference type="InterPro" id="IPR005135">
    <property type="entry name" value="Endo/exonuclease/phosphatase"/>
</dbReference>
<keyword evidence="3 7" id="KW-0479">Metal-binding</keyword>
<keyword evidence="11" id="KW-1185">Reference proteome</keyword>
<dbReference type="GO" id="GO:0046872">
    <property type="term" value="F:metal ion binding"/>
    <property type="evidence" value="ECO:0007669"/>
    <property type="project" value="UniProtKB-KW"/>
</dbReference>
<dbReference type="OrthoDB" id="9803914at2"/>
<organism evidence="10 11">
    <name type="scientific">Lampropedia aestuarii</name>
    <dbReference type="NCBI Taxonomy" id="2562762"/>
    <lineage>
        <taxon>Bacteria</taxon>
        <taxon>Pseudomonadati</taxon>
        <taxon>Pseudomonadota</taxon>
        <taxon>Betaproteobacteria</taxon>
        <taxon>Burkholderiales</taxon>
        <taxon>Comamonadaceae</taxon>
        <taxon>Lampropedia</taxon>
    </lineage>
</organism>
<comment type="cofactor">
    <cofactor evidence="1">
        <name>Mn(2+)</name>
        <dbReference type="ChEBI" id="CHEBI:29035"/>
    </cofactor>
</comment>
<keyword evidence="7" id="KW-0464">Manganese</keyword>